<gene>
    <name evidence="2" type="ORF">PENANT_c015G05783</name>
</gene>
<dbReference type="EMBL" id="MDYN01000015">
    <property type="protein sequence ID" value="OQD83723.1"/>
    <property type="molecule type" value="Genomic_DNA"/>
</dbReference>
<comment type="caution">
    <text evidence="2">The sequence shown here is derived from an EMBL/GenBank/DDBJ whole genome shotgun (WGS) entry which is preliminary data.</text>
</comment>
<reference evidence="3" key="1">
    <citation type="journal article" date="2017" name="Nat. Microbiol.">
        <title>Global analysis of biosynthetic gene clusters reveals vast potential of secondary metabolite production in Penicillium species.</title>
        <authorList>
            <person name="Nielsen J.C."/>
            <person name="Grijseels S."/>
            <person name="Prigent S."/>
            <person name="Ji B."/>
            <person name="Dainat J."/>
            <person name="Nielsen K.F."/>
            <person name="Frisvad J.C."/>
            <person name="Workman M."/>
            <person name="Nielsen J."/>
        </authorList>
    </citation>
    <scope>NUCLEOTIDE SEQUENCE [LARGE SCALE GENOMIC DNA]</scope>
    <source>
        <strain evidence="3">IBT 31811</strain>
    </source>
</reference>
<proteinExistence type="predicted"/>
<evidence type="ECO:0000313" key="2">
    <source>
        <dbReference type="EMBL" id="OQD83723.1"/>
    </source>
</evidence>
<dbReference type="AlphaFoldDB" id="A0A1V6Q394"/>
<sequence>MAPQTININYTPNKRLSLIDADTGTPLYHVKVSRQTPQMEMIRLGPEPSQEQPSFPADEETYFASRVSTAQFALTSLNVKLRIRDYRDIELKRKSILSTSYLFTSPALSAAAARMMAPAVLCWEADNTNNTVGDFQLVVDATNDSDRKVLVRFCNQSFSNERVGTFELDSGLDQLVKDEAVISGLAMLAMVQSINLAGMVMFKGG</sequence>
<feature type="transmembrane region" description="Helical" evidence="1">
    <location>
        <begin position="180"/>
        <end position="202"/>
    </location>
</feature>
<accession>A0A1V6Q394</accession>
<dbReference type="Proteomes" id="UP000191672">
    <property type="component" value="Unassembled WGS sequence"/>
</dbReference>
<keyword evidence="1" id="KW-0812">Transmembrane</keyword>
<keyword evidence="3" id="KW-1185">Reference proteome</keyword>
<evidence type="ECO:0000313" key="3">
    <source>
        <dbReference type="Proteomes" id="UP000191672"/>
    </source>
</evidence>
<keyword evidence="1" id="KW-1133">Transmembrane helix</keyword>
<name>A0A1V6Q394_9EURO</name>
<keyword evidence="1" id="KW-0472">Membrane</keyword>
<dbReference type="STRING" id="416450.A0A1V6Q394"/>
<evidence type="ECO:0000256" key="1">
    <source>
        <dbReference type="SAM" id="Phobius"/>
    </source>
</evidence>
<organism evidence="2 3">
    <name type="scientific">Penicillium antarcticum</name>
    <dbReference type="NCBI Taxonomy" id="416450"/>
    <lineage>
        <taxon>Eukaryota</taxon>
        <taxon>Fungi</taxon>
        <taxon>Dikarya</taxon>
        <taxon>Ascomycota</taxon>
        <taxon>Pezizomycotina</taxon>
        <taxon>Eurotiomycetes</taxon>
        <taxon>Eurotiomycetidae</taxon>
        <taxon>Eurotiales</taxon>
        <taxon>Aspergillaceae</taxon>
        <taxon>Penicillium</taxon>
    </lineage>
</organism>
<protein>
    <submittedName>
        <fullName evidence="2">Uncharacterized protein</fullName>
    </submittedName>
</protein>